<evidence type="ECO:0000313" key="4">
    <source>
        <dbReference type="EMBL" id="QHT89212.1"/>
    </source>
</evidence>
<evidence type="ECO:0008006" key="5">
    <source>
        <dbReference type="Google" id="ProtNLM"/>
    </source>
</evidence>
<keyword evidence="3" id="KW-0804">Transcription</keyword>
<dbReference type="InterPro" id="IPR012295">
    <property type="entry name" value="TBP_dom_sf"/>
</dbReference>
<keyword evidence="2" id="KW-0238">DNA-binding</keyword>
<organism evidence="4">
    <name type="scientific">viral metagenome</name>
    <dbReference type="NCBI Taxonomy" id="1070528"/>
    <lineage>
        <taxon>unclassified sequences</taxon>
        <taxon>metagenomes</taxon>
        <taxon>organismal metagenomes</taxon>
    </lineage>
</organism>
<reference evidence="4" key="1">
    <citation type="journal article" date="2020" name="Nature">
        <title>Giant virus diversity and host interactions through global metagenomics.</title>
        <authorList>
            <person name="Schulz F."/>
            <person name="Roux S."/>
            <person name="Paez-Espino D."/>
            <person name="Jungbluth S."/>
            <person name="Walsh D.A."/>
            <person name="Denef V.J."/>
            <person name="McMahon K.D."/>
            <person name="Konstantinidis K.T."/>
            <person name="Eloe-Fadrosh E.A."/>
            <person name="Kyrpides N.C."/>
            <person name="Woyke T."/>
        </authorList>
    </citation>
    <scope>NUCLEOTIDE SEQUENCE</scope>
    <source>
        <strain evidence="4">GVMAG-M-3300023184-53</strain>
    </source>
</reference>
<accession>A0A6C0I8S7</accession>
<dbReference type="EMBL" id="MN740137">
    <property type="protein sequence ID" value="QHT89212.1"/>
    <property type="molecule type" value="Genomic_DNA"/>
</dbReference>
<dbReference type="InterPro" id="IPR000814">
    <property type="entry name" value="TBP"/>
</dbReference>
<dbReference type="GO" id="GO:0003677">
    <property type="term" value="F:DNA binding"/>
    <property type="evidence" value="ECO:0007669"/>
    <property type="project" value="UniProtKB-KW"/>
</dbReference>
<comment type="similarity">
    <text evidence="1">Belongs to the TBP family.</text>
</comment>
<evidence type="ECO:0000256" key="2">
    <source>
        <dbReference type="ARBA" id="ARBA00023125"/>
    </source>
</evidence>
<sequence>MIETVEITCELCGNHTFLCNCDRNWVTFDKVLHENCNGITDITNNVKYTDISISTMTICFNFTKLINLTLLKESLPENMIKYNPGCKKSKVQKKKGTDSFYNSFDIKLTFVDRKREPFVFSNVSIFIFPNGRAKAAGIKTINTIYIMLEELINIITSVPDCTDPDISTENVKIQMICSDFKIKPIIENPDGWCLKQEDLKNILVNEYSKSATFSALSRYPGINLKIQSTIEPLKQISVLIFRSGSIIITGAKNASDIANCYQFIIGVISSHSVKLFYYDINEELKQKKKK</sequence>
<proteinExistence type="inferred from homology"/>
<dbReference type="SUPFAM" id="SSF55945">
    <property type="entry name" value="TATA-box binding protein-like"/>
    <property type="match status" value="1"/>
</dbReference>
<dbReference type="Pfam" id="PF00352">
    <property type="entry name" value="TBP"/>
    <property type="match status" value="1"/>
</dbReference>
<protein>
    <recommendedName>
        <fullName evidence="5">TATA-box binding protein</fullName>
    </recommendedName>
</protein>
<dbReference type="Gene3D" id="3.30.310.10">
    <property type="entry name" value="TATA-Binding Protein"/>
    <property type="match status" value="2"/>
</dbReference>
<evidence type="ECO:0000256" key="3">
    <source>
        <dbReference type="ARBA" id="ARBA00023163"/>
    </source>
</evidence>
<dbReference type="GO" id="GO:0006352">
    <property type="term" value="P:DNA-templated transcription initiation"/>
    <property type="evidence" value="ECO:0007669"/>
    <property type="project" value="InterPro"/>
</dbReference>
<evidence type="ECO:0000256" key="1">
    <source>
        <dbReference type="ARBA" id="ARBA00005560"/>
    </source>
</evidence>
<dbReference type="AlphaFoldDB" id="A0A6C0I8S7"/>
<name>A0A6C0I8S7_9ZZZZ</name>